<feature type="transmembrane region" description="Helical" evidence="7">
    <location>
        <begin position="26"/>
        <end position="44"/>
    </location>
</feature>
<comment type="similarity">
    <text evidence="2 6">Belongs to the ABC-3 integral membrane protein family.</text>
</comment>
<gene>
    <name evidence="8" type="ORF">SpAn4DRAFT_2474</name>
</gene>
<evidence type="ECO:0000256" key="3">
    <source>
        <dbReference type="ARBA" id="ARBA00022692"/>
    </source>
</evidence>
<evidence type="ECO:0000256" key="7">
    <source>
        <dbReference type="SAM" id="Phobius"/>
    </source>
</evidence>
<accession>A0A0U1L0Q4</accession>
<dbReference type="GO" id="GO:0043190">
    <property type="term" value="C:ATP-binding cassette (ABC) transporter complex"/>
    <property type="evidence" value="ECO:0007669"/>
    <property type="project" value="InterPro"/>
</dbReference>
<evidence type="ECO:0000256" key="5">
    <source>
        <dbReference type="ARBA" id="ARBA00023136"/>
    </source>
</evidence>
<evidence type="ECO:0000256" key="6">
    <source>
        <dbReference type="RuleBase" id="RU003943"/>
    </source>
</evidence>
<keyword evidence="4 7" id="KW-1133">Transmembrane helix</keyword>
<dbReference type="PANTHER" id="PTHR30477:SF18">
    <property type="entry name" value="METAL TRANSPORT SYSTEM MEMBRANE PROTEIN CT_417-RELATED"/>
    <property type="match status" value="1"/>
</dbReference>
<dbReference type="Gene3D" id="1.10.3470.10">
    <property type="entry name" value="ABC transporter involved in vitamin B12 uptake, BtuC"/>
    <property type="match status" value="1"/>
</dbReference>
<protein>
    <submittedName>
        <fullName evidence="8">ABC-3</fullName>
    </submittedName>
</protein>
<dbReference type="RefSeq" id="WP_021168030.1">
    <property type="nucleotide sequence ID" value="NZ_CTRP01000012.1"/>
</dbReference>
<dbReference type="AlphaFoldDB" id="A0A0U1L0Q4"/>
<feature type="transmembrane region" description="Helical" evidence="7">
    <location>
        <begin position="233"/>
        <end position="253"/>
    </location>
</feature>
<keyword evidence="5 7" id="KW-0472">Membrane</keyword>
<keyword evidence="6" id="KW-0813">Transport</keyword>
<reference evidence="9" key="1">
    <citation type="submission" date="2015-03" db="EMBL/GenBank/DDBJ databases">
        <authorList>
            <person name="Nijsse Bart"/>
        </authorList>
    </citation>
    <scope>NUCLEOTIDE SEQUENCE [LARGE SCALE GENOMIC DNA]</scope>
</reference>
<feature type="transmembrane region" description="Helical" evidence="7">
    <location>
        <begin position="105"/>
        <end position="125"/>
    </location>
</feature>
<comment type="subcellular location">
    <subcellularLocation>
        <location evidence="6">Cell membrane</location>
        <topology evidence="6">Multi-pass membrane protein</topology>
    </subcellularLocation>
    <subcellularLocation>
        <location evidence="1">Membrane</location>
        <topology evidence="1">Multi-pass membrane protein</topology>
    </subcellularLocation>
</comment>
<evidence type="ECO:0000313" key="8">
    <source>
        <dbReference type="EMBL" id="CQR73242.1"/>
    </source>
</evidence>
<evidence type="ECO:0000256" key="2">
    <source>
        <dbReference type="ARBA" id="ARBA00008034"/>
    </source>
</evidence>
<keyword evidence="3 6" id="KW-0812">Transmembrane</keyword>
<dbReference type="GO" id="GO:0010043">
    <property type="term" value="P:response to zinc ion"/>
    <property type="evidence" value="ECO:0007669"/>
    <property type="project" value="TreeGrafter"/>
</dbReference>
<feature type="transmembrane region" description="Helical" evidence="7">
    <location>
        <begin position="259"/>
        <end position="275"/>
    </location>
</feature>
<sequence>MLDLWYELTTFLLPFQWLDHNFMKNALLAVLLVTPLFGLLGTMVVSNRMVFFSDSLGHGAFTGIAIGVLLGGIKPLTALILFSLFFSIVITVIKNKSSVSTDTIIGVFSSTAIALGLMIMSQGGSFAKFSSYLIGDLLSITPVEIGMLFGVFIGIVLLWLVIFNKILVISINPSLAASRGINTLFVEILFSSALAIVVAISIQWVGLLIINSMLVLPAAAARNVTSNVRQYHLVSVLLAIFAGVTGLILSYYWNTATGATIILVAAMLFFTTFLLRNRFIE</sequence>
<feature type="transmembrane region" description="Helical" evidence="7">
    <location>
        <begin position="145"/>
        <end position="168"/>
    </location>
</feature>
<feature type="transmembrane region" description="Helical" evidence="7">
    <location>
        <begin position="204"/>
        <end position="221"/>
    </location>
</feature>
<keyword evidence="9" id="KW-1185">Reference proteome</keyword>
<dbReference type="InterPro" id="IPR001626">
    <property type="entry name" value="ABC_TroCD"/>
</dbReference>
<dbReference type="Proteomes" id="UP000049855">
    <property type="component" value="Unassembled WGS sequence"/>
</dbReference>
<dbReference type="Pfam" id="PF00950">
    <property type="entry name" value="ABC-3"/>
    <property type="match status" value="1"/>
</dbReference>
<dbReference type="GO" id="GO:0055085">
    <property type="term" value="P:transmembrane transport"/>
    <property type="evidence" value="ECO:0007669"/>
    <property type="project" value="InterPro"/>
</dbReference>
<feature type="transmembrane region" description="Helical" evidence="7">
    <location>
        <begin position="180"/>
        <end position="198"/>
    </location>
</feature>
<dbReference type="PANTHER" id="PTHR30477">
    <property type="entry name" value="ABC-TRANSPORTER METAL-BINDING PROTEIN"/>
    <property type="match status" value="1"/>
</dbReference>
<evidence type="ECO:0000256" key="4">
    <source>
        <dbReference type="ARBA" id="ARBA00022989"/>
    </source>
</evidence>
<evidence type="ECO:0000313" key="9">
    <source>
        <dbReference type="Proteomes" id="UP000049855"/>
    </source>
</evidence>
<name>A0A0U1L0Q4_9FIRM</name>
<dbReference type="InterPro" id="IPR037294">
    <property type="entry name" value="ABC_BtuC-like"/>
</dbReference>
<dbReference type="EMBL" id="CTRP01000012">
    <property type="protein sequence ID" value="CQR73242.1"/>
    <property type="molecule type" value="Genomic_DNA"/>
</dbReference>
<feature type="transmembrane region" description="Helical" evidence="7">
    <location>
        <begin position="76"/>
        <end position="93"/>
    </location>
</feature>
<dbReference type="SUPFAM" id="SSF81345">
    <property type="entry name" value="ABC transporter involved in vitamin B12 uptake, BtuC"/>
    <property type="match status" value="1"/>
</dbReference>
<evidence type="ECO:0000256" key="1">
    <source>
        <dbReference type="ARBA" id="ARBA00004141"/>
    </source>
</evidence>
<organism evidence="8 9">
    <name type="scientific">Sporomusa ovata</name>
    <dbReference type="NCBI Taxonomy" id="2378"/>
    <lineage>
        <taxon>Bacteria</taxon>
        <taxon>Bacillati</taxon>
        <taxon>Bacillota</taxon>
        <taxon>Negativicutes</taxon>
        <taxon>Selenomonadales</taxon>
        <taxon>Sporomusaceae</taxon>
        <taxon>Sporomusa</taxon>
    </lineage>
</organism>
<proteinExistence type="inferred from homology"/>